<reference evidence="1 2" key="1">
    <citation type="submission" date="2017-12" db="EMBL/GenBank/DDBJ databases">
        <title>Anaerobic carbon monoxide metabolism by Pleomorphomonas carboxyditropha sp. nov., a new mesophilic hydrogenogenic carboxidotroph.</title>
        <authorList>
            <person name="Esquivel-Elizondo S."/>
            <person name="Krajmalnik-Brown R."/>
        </authorList>
    </citation>
    <scope>NUCLEOTIDE SEQUENCE [LARGE SCALE GENOMIC DNA]</scope>
    <source>
        <strain evidence="1 2">R5-392</strain>
    </source>
</reference>
<evidence type="ECO:0000313" key="1">
    <source>
        <dbReference type="EMBL" id="PKR90897.1"/>
    </source>
</evidence>
<dbReference type="Proteomes" id="UP000233491">
    <property type="component" value="Unassembled WGS sequence"/>
</dbReference>
<gene>
    <name evidence="1" type="ORF">CXZ10_06000</name>
</gene>
<evidence type="ECO:0000313" key="2">
    <source>
        <dbReference type="Proteomes" id="UP000233491"/>
    </source>
</evidence>
<accession>A0A1I4Q6P8</accession>
<dbReference type="OrthoDB" id="9894235at2"/>
<sequence length="82" mass="9117">MIEHKLSDCLRQVRDQFAPYCEHGVTMPADAVRDVVSHLSIFATAAERLEGVTFEKSVGEIITLRADEYRRTVPVEVVGGIS</sequence>
<dbReference type="EMBL" id="PJNW01000002">
    <property type="protein sequence ID" value="PKR90897.1"/>
    <property type="molecule type" value="Genomic_DNA"/>
</dbReference>
<dbReference type="AlphaFoldDB" id="A0A1I4Q6P8"/>
<name>A0A1I4Q6P8_9HYPH</name>
<organism evidence="1 2">
    <name type="scientific">Pleomorphomonas diazotrophica</name>
    <dbReference type="NCBI Taxonomy" id="1166257"/>
    <lineage>
        <taxon>Bacteria</taxon>
        <taxon>Pseudomonadati</taxon>
        <taxon>Pseudomonadota</taxon>
        <taxon>Alphaproteobacteria</taxon>
        <taxon>Hyphomicrobiales</taxon>
        <taxon>Pleomorphomonadaceae</taxon>
        <taxon>Pleomorphomonas</taxon>
    </lineage>
</organism>
<protein>
    <submittedName>
        <fullName evidence="1">Uncharacterized protein</fullName>
    </submittedName>
</protein>
<dbReference type="RefSeq" id="WP_101288160.1">
    <property type="nucleotide sequence ID" value="NZ_FOUQ01000001.1"/>
</dbReference>
<comment type="caution">
    <text evidence="1">The sequence shown here is derived from an EMBL/GenBank/DDBJ whole genome shotgun (WGS) entry which is preliminary data.</text>
</comment>
<keyword evidence="2" id="KW-1185">Reference proteome</keyword>
<proteinExistence type="predicted"/>